<evidence type="ECO:0000313" key="2">
    <source>
        <dbReference type="EMBL" id="WCZ32115.1"/>
    </source>
</evidence>
<protein>
    <recommendedName>
        <fullName evidence="4">SPOR domain-containing protein</fullName>
    </recommendedName>
</protein>
<proteinExistence type="predicted"/>
<evidence type="ECO:0000313" key="3">
    <source>
        <dbReference type="Proteomes" id="UP001220064"/>
    </source>
</evidence>
<feature type="compositionally biased region" description="Basic residues" evidence="1">
    <location>
        <begin position="1"/>
        <end position="15"/>
    </location>
</feature>
<dbReference type="RefSeq" id="WP_022862862.1">
    <property type="nucleotide sequence ID" value="NZ_ATVG01000004.1"/>
</dbReference>
<accession>A0ABY7U7S7</accession>
<feature type="compositionally biased region" description="Basic and acidic residues" evidence="1">
    <location>
        <begin position="39"/>
        <end position="54"/>
    </location>
</feature>
<reference evidence="2 3" key="1">
    <citation type="submission" date="2020-10" db="EMBL/GenBank/DDBJ databases">
        <title>Complete genome sequence of Corynebacterium massiliense DSM 45435, type strain of Corynebacterium massiliense.</title>
        <authorList>
            <person name="Busche T."/>
            <person name="Kalinowski J."/>
            <person name="Ruckert C."/>
        </authorList>
    </citation>
    <scope>NUCLEOTIDE SEQUENCE [LARGE SCALE GENOMIC DNA]</scope>
    <source>
        <strain evidence="2 3">DSM 45435</strain>
    </source>
</reference>
<sequence length="78" mass="9024">MGKHSAPRKQRRRATRTSDTPDYDRSADRAPFYSAFDDAGTRVDRGADAAREVQLDEDAPEDEPRGDEFWEEQRPPHY</sequence>
<keyword evidence="3" id="KW-1185">Reference proteome</keyword>
<dbReference type="EMBL" id="CP063189">
    <property type="protein sequence ID" value="WCZ32115.1"/>
    <property type="molecule type" value="Genomic_DNA"/>
</dbReference>
<gene>
    <name evidence="2" type="ORF">CMASS_03305</name>
</gene>
<feature type="compositionally biased region" description="Basic and acidic residues" evidence="1">
    <location>
        <begin position="62"/>
        <end position="78"/>
    </location>
</feature>
<evidence type="ECO:0000256" key="1">
    <source>
        <dbReference type="SAM" id="MobiDB-lite"/>
    </source>
</evidence>
<name>A0ABY7U7S7_9CORY</name>
<evidence type="ECO:0008006" key="4">
    <source>
        <dbReference type="Google" id="ProtNLM"/>
    </source>
</evidence>
<dbReference type="Proteomes" id="UP001220064">
    <property type="component" value="Chromosome"/>
</dbReference>
<organism evidence="2 3">
    <name type="scientific">Corynebacterium massiliense DSM 45435</name>
    <dbReference type="NCBI Taxonomy" id="1121364"/>
    <lineage>
        <taxon>Bacteria</taxon>
        <taxon>Bacillati</taxon>
        <taxon>Actinomycetota</taxon>
        <taxon>Actinomycetes</taxon>
        <taxon>Mycobacteriales</taxon>
        <taxon>Corynebacteriaceae</taxon>
        <taxon>Corynebacterium</taxon>
    </lineage>
</organism>
<feature type="region of interest" description="Disordered" evidence="1">
    <location>
        <begin position="1"/>
        <end position="78"/>
    </location>
</feature>